<organism evidence="3 4">
    <name type="scientific">Colletotrichum sublineola</name>
    <name type="common">Sorghum anthracnose fungus</name>
    <dbReference type="NCBI Taxonomy" id="1173701"/>
    <lineage>
        <taxon>Eukaryota</taxon>
        <taxon>Fungi</taxon>
        <taxon>Dikarya</taxon>
        <taxon>Ascomycota</taxon>
        <taxon>Pezizomycotina</taxon>
        <taxon>Sordariomycetes</taxon>
        <taxon>Hypocreomycetidae</taxon>
        <taxon>Glomerellales</taxon>
        <taxon>Glomerellaceae</taxon>
        <taxon>Colletotrichum</taxon>
        <taxon>Colletotrichum graminicola species complex</taxon>
    </lineage>
</organism>
<dbReference type="OrthoDB" id="4851192at2759"/>
<keyword evidence="2" id="KW-0472">Membrane</keyword>
<feature type="region of interest" description="Disordered" evidence="1">
    <location>
        <begin position="86"/>
        <end position="167"/>
    </location>
</feature>
<name>A0A066X606_COLSU</name>
<keyword evidence="2" id="KW-0812">Transmembrane</keyword>
<keyword evidence="4" id="KW-1185">Reference proteome</keyword>
<evidence type="ECO:0000313" key="3">
    <source>
        <dbReference type="EMBL" id="KDN61455.1"/>
    </source>
</evidence>
<evidence type="ECO:0000256" key="1">
    <source>
        <dbReference type="SAM" id="MobiDB-lite"/>
    </source>
</evidence>
<dbReference type="OMA" id="HRWTHHH"/>
<gene>
    <name evidence="3" type="ORF">CSUB01_00776</name>
</gene>
<accession>A0A066X606</accession>
<dbReference type="eggNOG" id="ENOG502T514">
    <property type="taxonomic scope" value="Eukaryota"/>
</dbReference>
<dbReference type="EMBL" id="JMSE01001414">
    <property type="protein sequence ID" value="KDN61455.1"/>
    <property type="molecule type" value="Genomic_DNA"/>
</dbReference>
<dbReference type="AlphaFoldDB" id="A0A066X606"/>
<feature type="compositionally biased region" description="Basic residues" evidence="1">
    <location>
        <begin position="103"/>
        <end position="141"/>
    </location>
</feature>
<evidence type="ECO:0000313" key="4">
    <source>
        <dbReference type="Proteomes" id="UP000027238"/>
    </source>
</evidence>
<dbReference type="HOGENOM" id="CLU_087650_0_0_1"/>
<keyword evidence="2" id="KW-1133">Transmembrane helix</keyword>
<dbReference type="Proteomes" id="UP000027238">
    <property type="component" value="Unassembled WGS sequence"/>
</dbReference>
<protein>
    <submittedName>
        <fullName evidence="3">Uncharacterized protein</fullName>
    </submittedName>
</protein>
<reference evidence="4" key="1">
    <citation type="journal article" date="2014" name="Genome Announc.">
        <title>Draft genome sequence of Colletotrichum sublineola, a destructive pathogen of cultivated sorghum.</title>
        <authorList>
            <person name="Baroncelli R."/>
            <person name="Sanz-Martin J.M."/>
            <person name="Rech G.E."/>
            <person name="Sukno S.A."/>
            <person name="Thon M.R."/>
        </authorList>
    </citation>
    <scope>NUCLEOTIDE SEQUENCE [LARGE SCALE GENOMIC DNA]</scope>
    <source>
        <strain evidence="4">TX430BB</strain>
    </source>
</reference>
<feature type="transmembrane region" description="Helical" evidence="2">
    <location>
        <begin position="31"/>
        <end position="51"/>
    </location>
</feature>
<proteinExistence type="predicted"/>
<evidence type="ECO:0000256" key="2">
    <source>
        <dbReference type="SAM" id="Phobius"/>
    </source>
</evidence>
<comment type="caution">
    <text evidence="3">The sequence shown here is derived from an EMBL/GenBank/DDBJ whole genome shotgun (WGS) entry which is preliminary data.</text>
</comment>
<sequence>MTPIPTRFSKSADATASVLHRLTRRGEEGRIAGMLVGCLIGGIAAVALVYFCFNCAFAPNPRKKTVQPAHFHVHKAHPHLHHIPSHAPPMTQSHTHAPTDRHPHVHRWTHHHHKHAHHHHHHSCKAKPRKKQCPKAKRRAKPQPARRDRRPPQDRGPAIRFMPMPPMTAMPMPPAPVVGMGMDGGADIPLGDDFVDYGPAPDQGFGLEMAWDMDPSFRLEEFAMERDAQDDGDSTCNECCYSFFDAICGVPKGGRDLRWEAAGHGEVVLEDNEMAAV</sequence>